<dbReference type="EMBL" id="KN551042">
    <property type="protein sequence ID" value="KHJ92935.1"/>
    <property type="molecule type" value="Genomic_DNA"/>
</dbReference>
<keyword evidence="1" id="KW-1133">Transmembrane helix</keyword>
<keyword evidence="1" id="KW-0812">Transmembrane</keyword>
<name>A0A0B1TC50_OESDE</name>
<reference evidence="2 3" key="1">
    <citation type="submission" date="2014-03" db="EMBL/GenBank/DDBJ databases">
        <title>Draft genome of the hookworm Oesophagostomum dentatum.</title>
        <authorList>
            <person name="Mitreva M."/>
        </authorList>
    </citation>
    <scope>NUCLEOTIDE SEQUENCE [LARGE SCALE GENOMIC DNA]</scope>
    <source>
        <strain evidence="2 3">OD-Hann</strain>
    </source>
</reference>
<protein>
    <submittedName>
        <fullName evidence="2">Uncharacterized protein</fullName>
    </submittedName>
</protein>
<organism evidence="2 3">
    <name type="scientific">Oesophagostomum dentatum</name>
    <name type="common">Nodular worm</name>
    <dbReference type="NCBI Taxonomy" id="61180"/>
    <lineage>
        <taxon>Eukaryota</taxon>
        <taxon>Metazoa</taxon>
        <taxon>Ecdysozoa</taxon>
        <taxon>Nematoda</taxon>
        <taxon>Chromadorea</taxon>
        <taxon>Rhabditida</taxon>
        <taxon>Rhabditina</taxon>
        <taxon>Rhabditomorpha</taxon>
        <taxon>Strongyloidea</taxon>
        <taxon>Strongylidae</taxon>
        <taxon>Oesophagostomum</taxon>
    </lineage>
</organism>
<proteinExistence type="predicted"/>
<dbReference type="OrthoDB" id="8193498at2759"/>
<sequence>MYAVRSSLGRRTISTSTIKKCYDPRNRISGAFNPLLKREGPSMVKQGDPLFLTKPTFIEHYEGAKSTERWSRSGTMNRMHDRMRILSTSLAVLGFFVLFYYCHRANVGRVMRRREDGTMIKS</sequence>
<dbReference type="Proteomes" id="UP000053660">
    <property type="component" value="Unassembled WGS sequence"/>
</dbReference>
<evidence type="ECO:0000313" key="2">
    <source>
        <dbReference type="EMBL" id="KHJ92935.1"/>
    </source>
</evidence>
<accession>A0A0B1TC50</accession>
<keyword evidence="1" id="KW-0472">Membrane</keyword>
<feature type="transmembrane region" description="Helical" evidence="1">
    <location>
        <begin position="85"/>
        <end position="103"/>
    </location>
</feature>
<dbReference type="AlphaFoldDB" id="A0A0B1TC50"/>
<evidence type="ECO:0000313" key="3">
    <source>
        <dbReference type="Proteomes" id="UP000053660"/>
    </source>
</evidence>
<keyword evidence="3" id="KW-1185">Reference proteome</keyword>
<evidence type="ECO:0000256" key="1">
    <source>
        <dbReference type="SAM" id="Phobius"/>
    </source>
</evidence>
<gene>
    <name evidence="2" type="ORF">OESDEN_07162</name>
</gene>